<dbReference type="EMBL" id="MW000467">
    <property type="protein sequence ID" value="QOL00353.1"/>
    <property type="molecule type" value="Genomic_DNA"/>
</dbReference>
<name>A0A7L9QBS7_9ZZZZ</name>
<reference evidence="2" key="1">
    <citation type="submission" date="2020-09" db="EMBL/GenBank/DDBJ databases">
        <title>A new high-throughput screening method to detect antimicrobial volatiles from metagenomic clone libraries.</title>
        <authorList>
            <person name="Stocker F."/>
            <person name="Obermeier M."/>
            <person name="Resch K."/>
            <person name="Berg G."/>
            <person name="Mueller Bogota C.A."/>
        </authorList>
    </citation>
    <scope>NUCLEOTIDE SEQUENCE</scope>
</reference>
<feature type="region of interest" description="Disordered" evidence="1">
    <location>
        <begin position="1"/>
        <end position="26"/>
    </location>
</feature>
<sequence>MTDPLASTGPERDGRGRPKIIPLDTDGKPNVDGKLVAYTRASTFAKALSDPGGLTDWKVRHAVVGVSISPDLAAIVGALGTNPDEFTPDQKRDLDDVIERAHDRSGGNVKADYGTAVHTLTEPGNEGVTAAIPEMAGDVNAYQEALNRHGIEVVESEVFVVHDDLKVAGTFDDKYRLTRPLMLEDGSILPADSLLIGDKKTGTLHFDEHAVQLAVYAHADGYDYETGERTAHGALKTYGILAHIGRGTATCDLYLVDLQIGWYAAQLCLQVRAYRSTKTKKSQPLTSIHPYTAIREPADELDAAVDAVQHTFPDAEPTDDVLEAIRICKTHAELKNVWSRYKATWTETHTAASKARMEQIGAGN</sequence>
<protein>
    <recommendedName>
        <fullName evidence="3">Exonuclease</fullName>
    </recommendedName>
</protein>
<organism evidence="2">
    <name type="scientific">uncultured organism</name>
    <dbReference type="NCBI Taxonomy" id="155900"/>
    <lineage>
        <taxon>unclassified sequences</taxon>
        <taxon>environmental samples</taxon>
    </lineage>
</organism>
<accession>A0A7L9QBS7</accession>
<proteinExistence type="predicted"/>
<dbReference type="AlphaFoldDB" id="A0A7L9QBS7"/>
<evidence type="ECO:0000256" key="1">
    <source>
        <dbReference type="SAM" id="MobiDB-lite"/>
    </source>
</evidence>
<evidence type="ECO:0008006" key="3">
    <source>
        <dbReference type="Google" id="ProtNLM"/>
    </source>
</evidence>
<evidence type="ECO:0000313" key="2">
    <source>
        <dbReference type="EMBL" id="QOL00353.1"/>
    </source>
</evidence>